<dbReference type="EMBL" id="PKUS01000011">
    <property type="protein sequence ID" value="PLW68717.1"/>
    <property type="molecule type" value="Genomic_DNA"/>
</dbReference>
<protein>
    <submittedName>
        <fullName evidence="7">ATP-dependent acyl-CoA ligase</fullName>
    </submittedName>
</protein>
<dbReference type="SUPFAM" id="SSF56801">
    <property type="entry name" value="Acetyl-CoA synthetase-like"/>
    <property type="match status" value="1"/>
</dbReference>
<feature type="domain" description="AMP-dependent synthetase/ligase" evidence="5">
    <location>
        <begin position="28"/>
        <end position="370"/>
    </location>
</feature>
<evidence type="ECO:0000256" key="2">
    <source>
        <dbReference type="ARBA" id="ARBA00022598"/>
    </source>
</evidence>
<evidence type="ECO:0000259" key="5">
    <source>
        <dbReference type="Pfam" id="PF00501"/>
    </source>
</evidence>
<evidence type="ECO:0000256" key="4">
    <source>
        <dbReference type="ARBA" id="ARBA00022840"/>
    </source>
</evidence>
<reference evidence="7 8" key="1">
    <citation type="submission" date="2018-01" db="EMBL/GenBank/DDBJ databases">
        <title>The draft genome sequence of Halioglobus lutimaris HF004.</title>
        <authorList>
            <person name="Du Z.-J."/>
            <person name="Shi M.-J."/>
        </authorList>
    </citation>
    <scope>NUCLEOTIDE SEQUENCE [LARGE SCALE GENOMIC DNA]</scope>
    <source>
        <strain evidence="7 8">HF004</strain>
    </source>
</reference>
<evidence type="ECO:0000313" key="8">
    <source>
        <dbReference type="Proteomes" id="UP000235005"/>
    </source>
</evidence>
<dbReference type="GO" id="GO:0005524">
    <property type="term" value="F:ATP binding"/>
    <property type="evidence" value="ECO:0007669"/>
    <property type="project" value="UniProtKB-KW"/>
</dbReference>
<dbReference type="Proteomes" id="UP000235005">
    <property type="component" value="Unassembled WGS sequence"/>
</dbReference>
<dbReference type="RefSeq" id="WP_076001536.1">
    <property type="nucleotide sequence ID" value="NZ_PKUS01000011.1"/>
</dbReference>
<comment type="caution">
    <text evidence="7">The sequence shown here is derived from an EMBL/GenBank/DDBJ whole genome shotgun (WGS) entry which is preliminary data.</text>
</comment>
<dbReference type="OrthoDB" id="9803968at2"/>
<proteinExistence type="inferred from homology"/>
<dbReference type="InterPro" id="IPR025110">
    <property type="entry name" value="AMP-bd_C"/>
</dbReference>
<dbReference type="AlphaFoldDB" id="A0A2N5X2J4"/>
<keyword evidence="2 7" id="KW-0436">Ligase</keyword>
<evidence type="ECO:0000256" key="1">
    <source>
        <dbReference type="ARBA" id="ARBA00006432"/>
    </source>
</evidence>
<dbReference type="Pfam" id="PF13193">
    <property type="entry name" value="AMP-binding_C"/>
    <property type="match status" value="1"/>
</dbReference>
<dbReference type="PROSITE" id="PS00455">
    <property type="entry name" value="AMP_BINDING"/>
    <property type="match status" value="1"/>
</dbReference>
<comment type="similarity">
    <text evidence="1">Belongs to the ATP-dependent AMP-binding enzyme family.</text>
</comment>
<dbReference type="InterPro" id="IPR042099">
    <property type="entry name" value="ANL_N_sf"/>
</dbReference>
<dbReference type="GO" id="GO:0005886">
    <property type="term" value="C:plasma membrane"/>
    <property type="evidence" value="ECO:0007669"/>
    <property type="project" value="TreeGrafter"/>
</dbReference>
<dbReference type="PANTHER" id="PTHR43107">
    <property type="entry name" value="LONG-CHAIN FATTY ACID TRANSPORT PROTEIN"/>
    <property type="match status" value="1"/>
</dbReference>
<dbReference type="Pfam" id="PF00501">
    <property type="entry name" value="AMP-binding"/>
    <property type="match status" value="1"/>
</dbReference>
<keyword evidence="3" id="KW-0547">Nucleotide-binding</keyword>
<feature type="domain" description="AMP-binding enzyme C-terminal" evidence="6">
    <location>
        <begin position="432"/>
        <end position="509"/>
    </location>
</feature>
<accession>A0A2N5X2J4</accession>
<dbReference type="GO" id="GO:0004467">
    <property type="term" value="F:long-chain fatty acid-CoA ligase activity"/>
    <property type="evidence" value="ECO:0007669"/>
    <property type="project" value="TreeGrafter"/>
</dbReference>
<dbReference type="GO" id="GO:0005324">
    <property type="term" value="F:long-chain fatty acid transmembrane transporter activity"/>
    <property type="evidence" value="ECO:0007669"/>
    <property type="project" value="TreeGrafter"/>
</dbReference>
<dbReference type="InterPro" id="IPR020845">
    <property type="entry name" value="AMP-binding_CS"/>
</dbReference>
<dbReference type="InterPro" id="IPR000873">
    <property type="entry name" value="AMP-dep_synth/lig_dom"/>
</dbReference>
<dbReference type="Gene3D" id="3.40.50.12780">
    <property type="entry name" value="N-terminal domain of ligase-like"/>
    <property type="match status" value="1"/>
</dbReference>
<gene>
    <name evidence="7" type="ORF">C0039_10555</name>
</gene>
<evidence type="ECO:0000259" key="6">
    <source>
        <dbReference type="Pfam" id="PF13193"/>
    </source>
</evidence>
<keyword evidence="8" id="KW-1185">Reference proteome</keyword>
<name>A0A2N5X2J4_9GAMM</name>
<dbReference type="Gene3D" id="3.30.300.30">
    <property type="match status" value="1"/>
</dbReference>
<evidence type="ECO:0000313" key="7">
    <source>
        <dbReference type="EMBL" id="PLW68717.1"/>
    </source>
</evidence>
<dbReference type="GO" id="GO:0044539">
    <property type="term" value="P:long-chain fatty acid import into cell"/>
    <property type="evidence" value="ECO:0007669"/>
    <property type="project" value="TreeGrafter"/>
</dbReference>
<sequence>MEVTANLGILAQLIAQRSAELPDVDITTFVDERSGVVETRSYRQLKENSHRLAAYMIEKGMQKGDRFAAILCNHPEMVEALIAASVAGCVLVPIDPRTKGDKLVFILKDSGCKGLICADYNAEAVDQVLERTAVSWVLHKGDATFSDGVSAERYDLAIAGQPSDIEIRATSEQDPIQILYTSGTTGDPKGILKSNQEFVQVGQVFPMISPIAEDDIFYTGLSLTHGNAQGLTLAISLFTGRPGVYSVRFTKSRLWETIRKYGCTRFNLLGGMTAAIYSEPVKADDADNPVRQVLSAGMPAAIWSDFEKRFDLTLFEAFGAAEGGLFWNDGSGPVGSLGNMLNNPLYEARLVDDEDQDVGIGERGELIWRNRNENPVSVTYVNKPEASAEKVRDGWFRTGDIMHADENGWMFFDSRKGGGIRRNGDFINTGFVEKVLAEHSQVDDVFVYGVPAANGTPGEKDVVAAIVPHDRDAFDPTDVFAKCRAELEANFVPTYLHLVSAIPKTASEKPQERFLLEMFSKDSEDVITE</sequence>
<evidence type="ECO:0000256" key="3">
    <source>
        <dbReference type="ARBA" id="ARBA00022741"/>
    </source>
</evidence>
<organism evidence="7 8">
    <name type="scientific">Pseudohalioglobus lutimaris</name>
    <dbReference type="NCBI Taxonomy" id="1737061"/>
    <lineage>
        <taxon>Bacteria</taxon>
        <taxon>Pseudomonadati</taxon>
        <taxon>Pseudomonadota</taxon>
        <taxon>Gammaproteobacteria</taxon>
        <taxon>Cellvibrionales</taxon>
        <taxon>Halieaceae</taxon>
        <taxon>Pseudohalioglobus</taxon>
    </lineage>
</organism>
<keyword evidence="4" id="KW-0067">ATP-binding</keyword>
<dbReference type="InterPro" id="IPR045851">
    <property type="entry name" value="AMP-bd_C_sf"/>
</dbReference>
<dbReference type="PANTHER" id="PTHR43107:SF15">
    <property type="entry name" value="FATTY ACID TRANSPORT PROTEIN 3, ISOFORM A"/>
    <property type="match status" value="1"/>
</dbReference>